<dbReference type="AlphaFoldDB" id="A0A7J6RP16"/>
<proteinExistence type="predicted"/>
<protein>
    <submittedName>
        <fullName evidence="1">Uncharacterized protein</fullName>
    </submittedName>
</protein>
<comment type="caution">
    <text evidence="1">The sequence shown here is derived from an EMBL/GenBank/DDBJ whole genome shotgun (WGS) entry which is preliminary data.</text>
</comment>
<dbReference type="Proteomes" id="UP000574390">
    <property type="component" value="Unassembled WGS sequence"/>
</dbReference>
<evidence type="ECO:0000313" key="1">
    <source>
        <dbReference type="EMBL" id="KAF4722012.1"/>
    </source>
</evidence>
<feature type="non-terminal residue" evidence="1">
    <location>
        <position position="1"/>
    </location>
</feature>
<dbReference type="EMBL" id="JABANM010020931">
    <property type="protein sequence ID" value="KAF4722012.1"/>
    <property type="molecule type" value="Genomic_DNA"/>
</dbReference>
<accession>A0A7J6RP16</accession>
<sequence>RPTSLEKHFPKWRRVDPMEGEGEEVPMAECPRCFKKIKMNRGSLSGAGLPLNVVENSAFQKFVKSLCVSFVMPSRRSLAREIKKKVQHHSQAITDELSSIPDIGITCD</sequence>
<dbReference type="SUPFAM" id="SSF140996">
    <property type="entry name" value="Hermes dimerisation domain"/>
    <property type="match status" value="1"/>
</dbReference>
<evidence type="ECO:0000313" key="2">
    <source>
        <dbReference type="Proteomes" id="UP000574390"/>
    </source>
</evidence>
<name>A0A7J6RP16_PEROL</name>
<organism evidence="1 2">
    <name type="scientific">Perkinsus olseni</name>
    <name type="common">Perkinsus atlanticus</name>
    <dbReference type="NCBI Taxonomy" id="32597"/>
    <lineage>
        <taxon>Eukaryota</taxon>
        <taxon>Sar</taxon>
        <taxon>Alveolata</taxon>
        <taxon>Perkinsozoa</taxon>
        <taxon>Perkinsea</taxon>
        <taxon>Perkinsida</taxon>
        <taxon>Perkinsidae</taxon>
        <taxon>Perkinsus</taxon>
    </lineage>
</organism>
<gene>
    <name evidence="1" type="ORF">FOZ62_021347</name>
</gene>
<feature type="non-terminal residue" evidence="1">
    <location>
        <position position="108"/>
    </location>
</feature>
<reference evidence="1 2" key="1">
    <citation type="submission" date="2020-04" db="EMBL/GenBank/DDBJ databases">
        <title>Perkinsus olseni comparative genomics.</title>
        <authorList>
            <person name="Bogema D.R."/>
        </authorList>
    </citation>
    <scope>NUCLEOTIDE SEQUENCE [LARGE SCALE GENOMIC DNA]</scope>
    <source>
        <strain evidence="1">ATCC PRA-205</strain>
    </source>
</reference>